<dbReference type="PANTHER" id="PTHR43243">
    <property type="entry name" value="INNER MEMBRANE TRANSPORTER YGJI-RELATED"/>
    <property type="match status" value="1"/>
</dbReference>
<keyword evidence="3 6" id="KW-0812">Transmembrane</keyword>
<dbReference type="RefSeq" id="WP_191667461.1">
    <property type="nucleotide sequence ID" value="NZ_QORN01000002.1"/>
</dbReference>
<comment type="subcellular location">
    <subcellularLocation>
        <location evidence="1">Membrane</location>
        <topology evidence="1">Multi-pass membrane protein</topology>
    </subcellularLocation>
</comment>
<dbReference type="Gene3D" id="1.20.1740.10">
    <property type="entry name" value="Amino acid/polyamine transporter I"/>
    <property type="match status" value="1"/>
</dbReference>
<accession>A0ABR8P3V1</accession>
<dbReference type="Proteomes" id="UP000704341">
    <property type="component" value="Unassembled WGS sequence"/>
</dbReference>
<evidence type="ECO:0000256" key="3">
    <source>
        <dbReference type="ARBA" id="ARBA00022692"/>
    </source>
</evidence>
<feature type="transmembrane region" description="Helical" evidence="6">
    <location>
        <begin position="364"/>
        <end position="381"/>
    </location>
</feature>
<comment type="caution">
    <text evidence="7">The sequence shown here is derived from an EMBL/GenBank/DDBJ whole genome shotgun (WGS) entry which is preliminary data.</text>
</comment>
<evidence type="ECO:0000256" key="1">
    <source>
        <dbReference type="ARBA" id="ARBA00004141"/>
    </source>
</evidence>
<keyword evidence="8" id="KW-1185">Reference proteome</keyword>
<gene>
    <name evidence="7" type="ORF">DTK66_00805</name>
</gene>
<feature type="transmembrane region" description="Helical" evidence="6">
    <location>
        <begin position="185"/>
        <end position="205"/>
    </location>
</feature>
<feature type="transmembrane region" description="Helical" evidence="6">
    <location>
        <begin position="387"/>
        <end position="406"/>
    </location>
</feature>
<dbReference type="EMBL" id="QORN01000002">
    <property type="protein sequence ID" value="MBD5805661.1"/>
    <property type="molecule type" value="Genomic_DNA"/>
</dbReference>
<evidence type="ECO:0000313" key="7">
    <source>
        <dbReference type="EMBL" id="MBD5805661.1"/>
    </source>
</evidence>
<name>A0ABR8P3V1_9LACO</name>
<organism evidence="7 8">
    <name type="scientific">Limosilactobacillus walteri</name>
    <dbReference type="NCBI Taxonomy" id="2268022"/>
    <lineage>
        <taxon>Bacteria</taxon>
        <taxon>Bacillati</taxon>
        <taxon>Bacillota</taxon>
        <taxon>Bacilli</taxon>
        <taxon>Lactobacillales</taxon>
        <taxon>Lactobacillaceae</taxon>
        <taxon>Limosilactobacillus</taxon>
    </lineage>
</organism>
<dbReference type="InterPro" id="IPR002293">
    <property type="entry name" value="AA/rel_permease1"/>
</dbReference>
<feature type="transmembrane region" description="Helical" evidence="6">
    <location>
        <begin position="310"/>
        <end position="343"/>
    </location>
</feature>
<evidence type="ECO:0000256" key="5">
    <source>
        <dbReference type="ARBA" id="ARBA00023136"/>
    </source>
</evidence>
<proteinExistence type="predicted"/>
<feature type="transmembrane region" description="Helical" evidence="6">
    <location>
        <begin position="225"/>
        <end position="245"/>
    </location>
</feature>
<keyword evidence="2" id="KW-0813">Transport</keyword>
<evidence type="ECO:0000256" key="4">
    <source>
        <dbReference type="ARBA" id="ARBA00022989"/>
    </source>
</evidence>
<evidence type="ECO:0000313" key="8">
    <source>
        <dbReference type="Proteomes" id="UP000704341"/>
    </source>
</evidence>
<protein>
    <submittedName>
        <fullName evidence="7">Amino acid permease</fullName>
    </submittedName>
</protein>
<feature type="transmembrane region" description="Helical" evidence="6">
    <location>
        <begin position="422"/>
        <end position="442"/>
    </location>
</feature>
<feature type="transmembrane region" description="Helical" evidence="6">
    <location>
        <begin position="448"/>
        <end position="464"/>
    </location>
</feature>
<sequence length="493" mass="53032">MSFWKTITRKEDPRVYDSKDGHLVRSLKVRDFLALGVGTIVSTSIFTLPGEVAAMHTGPSVVISFLLAAIVAGLVAFAYAEMAAAMPFAGSAYSWINVVFGEFFGWVAGWALLAEYFIALAFVGSGLSANFRALFAPLGWKLPASLSNAFGTEGGVVDLVSVVVIVLVALLISRGVSRAARVENILVVLKVFAILLFIVVGLTALKASNFTPFIPAYRETANGAFGGWQGIYAGVSMIFLSYIGFDSIAANSAEAINPQKTMPRGILGSLVIAVVLFVAVSLVLVGVLPYGQYANSAEPVGLALRAAHHGGVATVVQTIAVVGMFTALIGMSMAGSRLIYSFGRDGMLPKWLGKLDESNRPNRALWTLTIGAVLIGAFFPFAFLSQLISAGTLIAFMFVSLGVYALRRREGKDIPEPSFKMPFYPVLPALGFIASFLVFMGLDYQAKLYAGIWFVFGLIIYFAYGMRHSTMAKKEDEQNGNVEYTKDEVEDNE</sequence>
<dbReference type="PIRSF" id="PIRSF006060">
    <property type="entry name" value="AA_transporter"/>
    <property type="match status" value="1"/>
</dbReference>
<feature type="transmembrane region" description="Helical" evidence="6">
    <location>
        <begin position="92"/>
        <end position="109"/>
    </location>
</feature>
<evidence type="ECO:0000256" key="2">
    <source>
        <dbReference type="ARBA" id="ARBA00022448"/>
    </source>
</evidence>
<evidence type="ECO:0000256" key="6">
    <source>
        <dbReference type="SAM" id="Phobius"/>
    </source>
</evidence>
<keyword evidence="5 6" id="KW-0472">Membrane</keyword>
<dbReference type="Pfam" id="PF13520">
    <property type="entry name" value="AA_permease_2"/>
    <property type="match status" value="1"/>
</dbReference>
<dbReference type="PANTHER" id="PTHR43243:SF4">
    <property type="entry name" value="CATIONIC AMINO ACID TRANSPORTER 4"/>
    <property type="match status" value="1"/>
</dbReference>
<feature type="transmembrane region" description="Helical" evidence="6">
    <location>
        <begin position="32"/>
        <end position="49"/>
    </location>
</feature>
<feature type="transmembrane region" description="Helical" evidence="6">
    <location>
        <begin position="266"/>
        <end position="290"/>
    </location>
</feature>
<feature type="transmembrane region" description="Helical" evidence="6">
    <location>
        <begin position="61"/>
        <end position="80"/>
    </location>
</feature>
<keyword evidence="4 6" id="KW-1133">Transmembrane helix</keyword>
<reference evidence="7 8" key="1">
    <citation type="submission" date="2018-07" db="EMBL/GenBank/DDBJ databases">
        <title>Phylogenomic Insights into understanding Host Adaptation of Lactobacillus reuteri by a novel species, Lactobacillus spp. M31.</title>
        <authorList>
            <person name="Sharma S."/>
            <person name="Patil P."/>
            <person name="Korpole S."/>
            <person name="Patil P.B."/>
        </authorList>
    </citation>
    <scope>NUCLEOTIDE SEQUENCE [LARGE SCALE GENOMIC DNA]</scope>
    <source>
        <strain evidence="7 8">M31</strain>
    </source>
</reference>
<feature type="transmembrane region" description="Helical" evidence="6">
    <location>
        <begin position="155"/>
        <end position="173"/>
    </location>
</feature>